<evidence type="ECO:0000313" key="3">
    <source>
        <dbReference type="Proteomes" id="UP001054252"/>
    </source>
</evidence>
<dbReference type="EMBL" id="BPVZ01000059">
    <property type="protein sequence ID" value="GKV21979.1"/>
    <property type="molecule type" value="Genomic_DNA"/>
</dbReference>
<evidence type="ECO:0000313" key="2">
    <source>
        <dbReference type="EMBL" id="GKV21979.1"/>
    </source>
</evidence>
<feature type="region of interest" description="Disordered" evidence="1">
    <location>
        <begin position="1"/>
        <end position="40"/>
    </location>
</feature>
<keyword evidence="3" id="KW-1185">Reference proteome</keyword>
<comment type="caution">
    <text evidence="2">The sequence shown here is derived from an EMBL/GenBank/DDBJ whole genome shotgun (WGS) entry which is preliminary data.</text>
</comment>
<organism evidence="2 3">
    <name type="scientific">Rubroshorea leprosula</name>
    <dbReference type="NCBI Taxonomy" id="152421"/>
    <lineage>
        <taxon>Eukaryota</taxon>
        <taxon>Viridiplantae</taxon>
        <taxon>Streptophyta</taxon>
        <taxon>Embryophyta</taxon>
        <taxon>Tracheophyta</taxon>
        <taxon>Spermatophyta</taxon>
        <taxon>Magnoliopsida</taxon>
        <taxon>eudicotyledons</taxon>
        <taxon>Gunneridae</taxon>
        <taxon>Pentapetalae</taxon>
        <taxon>rosids</taxon>
        <taxon>malvids</taxon>
        <taxon>Malvales</taxon>
        <taxon>Dipterocarpaceae</taxon>
        <taxon>Rubroshorea</taxon>
    </lineage>
</organism>
<dbReference type="Proteomes" id="UP001054252">
    <property type="component" value="Unassembled WGS sequence"/>
</dbReference>
<dbReference type="AlphaFoldDB" id="A0AAV5KBT3"/>
<sequence>MDSLLEPSLLENGGHLKGSSKEVRNMSSSSSSSSSLRKKSDLTLIQNVRCGMLRQLLTNLQEVILGSKLSILFPAIPLAVVAKYHGFGRVSILCLCF</sequence>
<name>A0AAV5KBT3_9ROSI</name>
<proteinExistence type="predicted"/>
<reference evidence="2 3" key="1">
    <citation type="journal article" date="2021" name="Commun. Biol.">
        <title>The genome of Shorea leprosula (Dipterocarpaceae) highlights the ecological relevance of drought in aseasonal tropical rainforests.</title>
        <authorList>
            <person name="Ng K.K.S."/>
            <person name="Kobayashi M.J."/>
            <person name="Fawcett J.A."/>
            <person name="Hatakeyama M."/>
            <person name="Paape T."/>
            <person name="Ng C.H."/>
            <person name="Ang C.C."/>
            <person name="Tnah L.H."/>
            <person name="Lee C.T."/>
            <person name="Nishiyama T."/>
            <person name="Sese J."/>
            <person name="O'Brien M.J."/>
            <person name="Copetti D."/>
            <person name="Mohd Noor M.I."/>
            <person name="Ong R.C."/>
            <person name="Putra M."/>
            <person name="Sireger I.Z."/>
            <person name="Indrioko S."/>
            <person name="Kosugi Y."/>
            <person name="Izuno A."/>
            <person name="Isagi Y."/>
            <person name="Lee S.L."/>
            <person name="Shimizu K.K."/>
        </authorList>
    </citation>
    <scope>NUCLEOTIDE SEQUENCE [LARGE SCALE GENOMIC DNA]</scope>
    <source>
        <strain evidence="2">214</strain>
    </source>
</reference>
<protein>
    <submittedName>
        <fullName evidence="2">Uncharacterized protein</fullName>
    </submittedName>
</protein>
<accession>A0AAV5KBT3</accession>
<gene>
    <name evidence="2" type="ORF">SLEP1_g31889</name>
</gene>
<evidence type="ECO:0000256" key="1">
    <source>
        <dbReference type="SAM" id="MobiDB-lite"/>
    </source>
</evidence>